<dbReference type="PANTHER" id="PTHR47982:SF70">
    <property type="entry name" value="PROTEIN KINASE SUPERFAMILY PROTEIN"/>
    <property type="match status" value="1"/>
</dbReference>
<dbReference type="GO" id="GO:0004674">
    <property type="term" value="F:protein serine/threonine kinase activity"/>
    <property type="evidence" value="ECO:0007669"/>
    <property type="project" value="UniProtKB-EC"/>
</dbReference>
<name>A0A9D4U784_ADICA</name>
<dbReference type="GO" id="GO:0005886">
    <property type="term" value="C:plasma membrane"/>
    <property type="evidence" value="ECO:0007669"/>
    <property type="project" value="UniProtKB-SubCell"/>
</dbReference>
<gene>
    <name evidence="10" type="ORF">GOP47_0022338</name>
</gene>
<reference evidence="10" key="1">
    <citation type="submission" date="2021-01" db="EMBL/GenBank/DDBJ databases">
        <title>Adiantum capillus-veneris genome.</title>
        <authorList>
            <person name="Fang Y."/>
            <person name="Liao Q."/>
        </authorList>
    </citation>
    <scope>NUCLEOTIDE SEQUENCE</scope>
    <source>
        <strain evidence="10">H3</strain>
        <tissue evidence="10">Leaf</tissue>
    </source>
</reference>
<comment type="subcellular location">
    <subcellularLocation>
        <location evidence="1">Cell membrane</location>
        <topology evidence="1">Single-pass membrane protein</topology>
    </subcellularLocation>
</comment>
<dbReference type="Proteomes" id="UP000886520">
    <property type="component" value="Chromosome 22"/>
</dbReference>
<keyword evidence="7" id="KW-1133">Transmembrane helix</keyword>
<evidence type="ECO:0000256" key="5">
    <source>
        <dbReference type="ARBA" id="ARBA00022741"/>
    </source>
</evidence>
<accession>A0A9D4U784</accession>
<keyword evidence="6" id="KW-0067">ATP-binding</keyword>
<dbReference type="PROSITE" id="PS50011">
    <property type="entry name" value="PROTEIN_KINASE_DOM"/>
    <property type="match status" value="1"/>
</dbReference>
<evidence type="ECO:0000259" key="9">
    <source>
        <dbReference type="PROSITE" id="PS50011"/>
    </source>
</evidence>
<evidence type="ECO:0000256" key="7">
    <source>
        <dbReference type="ARBA" id="ARBA00022989"/>
    </source>
</evidence>
<dbReference type="OrthoDB" id="2013020at2759"/>
<comment type="caution">
    <text evidence="10">The sequence shown here is derived from an EMBL/GenBank/DDBJ whole genome shotgun (WGS) entry which is preliminary data.</text>
</comment>
<evidence type="ECO:0000313" key="10">
    <source>
        <dbReference type="EMBL" id="KAI5061799.1"/>
    </source>
</evidence>
<evidence type="ECO:0000313" key="11">
    <source>
        <dbReference type="Proteomes" id="UP000886520"/>
    </source>
</evidence>
<keyword evidence="4" id="KW-0812">Transmembrane</keyword>
<organism evidence="10 11">
    <name type="scientific">Adiantum capillus-veneris</name>
    <name type="common">Maidenhair fern</name>
    <dbReference type="NCBI Taxonomy" id="13818"/>
    <lineage>
        <taxon>Eukaryota</taxon>
        <taxon>Viridiplantae</taxon>
        <taxon>Streptophyta</taxon>
        <taxon>Embryophyta</taxon>
        <taxon>Tracheophyta</taxon>
        <taxon>Polypodiopsida</taxon>
        <taxon>Polypodiidae</taxon>
        <taxon>Polypodiales</taxon>
        <taxon>Pteridineae</taxon>
        <taxon>Pteridaceae</taxon>
        <taxon>Vittarioideae</taxon>
        <taxon>Adiantum</taxon>
    </lineage>
</organism>
<evidence type="ECO:0000256" key="4">
    <source>
        <dbReference type="ARBA" id="ARBA00022692"/>
    </source>
</evidence>
<dbReference type="InterPro" id="IPR000719">
    <property type="entry name" value="Prot_kinase_dom"/>
</dbReference>
<dbReference type="GO" id="GO:0005524">
    <property type="term" value="F:ATP binding"/>
    <property type="evidence" value="ECO:0007669"/>
    <property type="project" value="UniProtKB-KW"/>
</dbReference>
<dbReference type="InterPro" id="IPR011009">
    <property type="entry name" value="Kinase-like_dom_sf"/>
</dbReference>
<keyword evidence="3" id="KW-0808">Transferase</keyword>
<sequence length="160" mass="17931">MEAKISDFGISRDYIMNETGALSTTLMGSMGYMDHEYMSSMKLTEKVDIYSFGVLLFEVVCGKNAIFIDASQQQTNIVEWAKAFINRGVIDEIVDVSLHGQFDVQSVWKVAEVAVACVEVPSSRRPKMSEIYLELKEAERLELESGERNAIDQPSVEFTG</sequence>
<evidence type="ECO:0000256" key="1">
    <source>
        <dbReference type="ARBA" id="ARBA00004162"/>
    </source>
</evidence>
<evidence type="ECO:0000256" key="6">
    <source>
        <dbReference type="ARBA" id="ARBA00022840"/>
    </source>
</evidence>
<dbReference type="InterPro" id="IPR047117">
    <property type="entry name" value="PERK1-13-like"/>
</dbReference>
<dbReference type="EC" id="2.7.11.1" evidence="2"/>
<keyword evidence="5" id="KW-0547">Nucleotide-binding</keyword>
<dbReference type="PANTHER" id="PTHR47982">
    <property type="entry name" value="PROLINE-RICH RECEPTOR-LIKE PROTEIN KINASE PERK4"/>
    <property type="match status" value="1"/>
</dbReference>
<dbReference type="EMBL" id="JABFUD020000022">
    <property type="protein sequence ID" value="KAI5061799.1"/>
    <property type="molecule type" value="Genomic_DNA"/>
</dbReference>
<evidence type="ECO:0000256" key="3">
    <source>
        <dbReference type="ARBA" id="ARBA00022679"/>
    </source>
</evidence>
<dbReference type="Gene3D" id="1.10.510.10">
    <property type="entry name" value="Transferase(Phosphotransferase) domain 1"/>
    <property type="match status" value="1"/>
</dbReference>
<proteinExistence type="predicted"/>
<feature type="domain" description="Protein kinase" evidence="9">
    <location>
        <begin position="1"/>
        <end position="141"/>
    </location>
</feature>
<dbReference type="Pfam" id="PF00069">
    <property type="entry name" value="Pkinase"/>
    <property type="match status" value="1"/>
</dbReference>
<evidence type="ECO:0000256" key="8">
    <source>
        <dbReference type="ARBA" id="ARBA00023136"/>
    </source>
</evidence>
<evidence type="ECO:0000256" key="2">
    <source>
        <dbReference type="ARBA" id="ARBA00012513"/>
    </source>
</evidence>
<dbReference type="AlphaFoldDB" id="A0A9D4U784"/>
<keyword evidence="11" id="KW-1185">Reference proteome</keyword>
<dbReference type="SUPFAM" id="SSF56112">
    <property type="entry name" value="Protein kinase-like (PK-like)"/>
    <property type="match status" value="1"/>
</dbReference>
<keyword evidence="8" id="KW-0472">Membrane</keyword>
<protein>
    <recommendedName>
        <fullName evidence="2">non-specific serine/threonine protein kinase</fullName>
        <ecNumber evidence="2">2.7.11.1</ecNumber>
    </recommendedName>
</protein>